<evidence type="ECO:0000256" key="17">
    <source>
        <dbReference type="SAM" id="Coils"/>
    </source>
</evidence>
<comment type="subcellular location">
    <subcellularLocation>
        <location evidence="1">Cytoplasm</location>
    </subcellularLocation>
</comment>
<evidence type="ECO:0000256" key="16">
    <source>
        <dbReference type="PIRSR" id="PIRSR001529-2"/>
    </source>
</evidence>
<dbReference type="InterPro" id="IPR042103">
    <property type="entry name" value="SerRS_1_N_sf"/>
</dbReference>
<dbReference type="InterPro" id="IPR006195">
    <property type="entry name" value="aa-tRNA-synth_II"/>
</dbReference>
<evidence type="ECO:0000259" key="18">
    <source>
        <dbReference type="PROSITE" id="PS50862"/>
    </source>
</evidence>
<evidence type="ECO:0000256" key="9">
    <source>
        <dbReference type="ARBA" id="ARBA00022917"/>
    </source>
</evidence>
<dbReference type="Gene3D" id="3.30.930.10">
    <property type="entry name" value="Bira Bifunctional Protein, Domain 2"/>
    <property type="match status" value="1"/>
</dbReference>
<dbReference type="PRINTS" id="PR00981">
    <property type="entry name" value="TRNASYNTHSER"/>
</dbReference>
<dbReference type="InterPro" id="IPR015866">
    <property type="entry name" value="Ser-tRNA-synth_1_N"/>
</dbReference>
<dbReference type="GO" id="GO:0005737">
    <property type="term" value="C:cytoplasm"/>
    <property type="evidence" value="ECO:0007669"/>
    <property type="project" value="UniProtKB-SubCell"/>
</dbReference>
<evidence type="ECO:0000256" key="3">
    <source>
        <dbReference type="ARBA" id="ARBA00010728"/>
    </source>
</evidence>
<feature type="binding site" evidence="15">
    <location>
        <position position="281"/>
    </location>
    <ligand>
        <name>L-serine</name>
        <dbReference type="ChEBI" id="CHEBI:33384"/>
    </ligand>
</feature>
<dbReference type="Proteomes" id="UP000177693">
    <property type="component" value="Unassembled WGS sequence"/>
</dbReference>
<evidence type="ECO:0000256" key="2">
    <source>
        <dbReference type="ARBA" id="ARBA00005045"/>
    </source>
</evidence>
<dbReference type="PROSITE" id="PS50862">
    <property type="entry name" value="AA_TRNA_LIGASE_II"/>
    <property type="match status" value="1"/>
</dbReference>
<dbReference type="PIRSF" id="PIRSF001529">
    <property type="entry name" value="Ser-tRNA-synth_IIa"/>
    <property type="match status" value="1"/>
</dbReference>
<evidence type="ECO:0000313" key="20">
    <source>
        <dbReference type="Proteomes" id="UP000177693"/>
    </source>
</evidence>
<name>A0A1F6Y3T7_9BACT</name>
<dbReference type="PANTHER" id="PTHR43697:SF1">
    <property type="entry name" value="SERINE--TRNA LIGASE"/>
    <property type="match status" value="1"/>
</dbReference>
<organism evidence="19 20">
    <name type="scientific">Candidatus Nomurabacteria bacterium RIFCSPLOWO2_02_FULL_40_67</name>
    <dbReference type="NCBI Taxonomy" id="1801787"/>
    <lineage>
        <taxon>Bacteria</taxon>
        <taxon>Candidatus Nomuraibacteriota</taxon>
    </lineage>
</organism>
<evidence type="ECO:0000256" key="6">
    <source>
        <dbReference type="ARBA" id="ARBA00022598"/>
    </source>
</evidence>
<feature type="binding site" evidence="15">
    <location>
        <position position="258"/>
    </location>
    <ligand>
        <name>L-serine</name>
        <dbReference type="ChEBI" id="CHEBI:33384"/>
    </ligand>
</feature>
<keyword evidence="5" id="KW-0963">Cytoplasm</keyword>
<dbReference type="InterPro" id="IPR002317">
    <property type="entry name" value="Ser-tRNA-ligase_type_1"/>
</dbReference>
<evidence type="ECO:0000256" key="15">
    <source>
        <dbReference type="PIRSR" id="PIRSR001529-1"/>
    </source>
</evidence>
<keyword evidence="9" id="KW-0648">Protein biosynthesis</keyword>
<dbReference type="InterPro" id="IPR045864">
    <property type="entry name" value="aa-tRNA-synth_II/BPL/LPL"/>
</dbReference>
<dbReference type="Pfam" id="PF00587">
    <property type="entry name" value="tRNA-synt_2b"/>
    <property type="match status" value="1"/>
</dbReference>
<evidence type="ECO:0000256" key="10">
    <source>
        <dbReference type="ARBA" id="ARBA00023146"/>
    </source>
</evidence>
<keyword evidence="17" id="KW-0175">Coiled coil</keyword>
<comment type="caution">
    <text evidence="19">The sequence shown here is derived from an EMBL/GenBank/DDBJ whole genome shotgun (WGS) entry which is preliminary data.</text>
</comment>
<feature type="binding site" evidence="16">
    <location>
        <begin position="274"/>
        <end position="277"/>
    </location>
    <ligand>
        <name>ATP</name>
        <dbReference type="ChEBI" id="CHEBI:30616"/>
    </ligand>
</feature>
<keyword evidence="8 16" id="KW-0067">ATP-binding</keyword>
<protein>
    <recommendedName>
        <fullName evidence="11 14">Serine--tRNA ligase</fullName>
        <ecNumber evidence="4 14">6.1.1.11</ecNumber>
    </recommendedName>
</protein>
<evidence type="ECO:0000256" key="13">
    <source>
        <dbReference type="ARBA" id="ARBA00048823"/>
    </source>
</evidence>
<dbReference type="InterPro" id="IPR002314">
    <property type="entry name" value="aa-tRNA-synt_IIb"/>
</dbReference>
<dbReference type="GO" id="GO:0006434">
    <property type="term" value="P:seryl-tRNA aminoacylation"/>
    <property type="evidence" value="ECO:0007669"/>
    <property type="project" value="UniProtKB-UniRule"/>
</dbReference>
<keyword evidence="7" id="KW-0547">Nucleotide-binding</keyword>
<dbReference type="InterPro" id="IPR033729">
    <property type="entry name" value="SerRS_core"/>
</dbReference>
<evidence type="ECO:0000256" key="8">
    <source>
        <dbReference type="ARBA" id="ARBA00022840"/>
    </source>
</evidence>
<evidence type="ECO:0000256" key="7">
    <source>
        <dbReference type="ARBA" id="ARBA00022741"/>
    </source>
</evidence>
<dbReference type="InterPro" id="IPR010978">
    <property type="entry name" value="tRNA-bd_arm"/>
</dbReference>
<reference evidence="19 20" key="1">
    <citation type="journal article" date="2016" name="Nat. Commun.">
        <title>Thousands of microbial genomes shed light on interconnected biogeochemical processes in an aquifer system.</title>
        <authorList>
            <person name="Anantharaman K."/>
            <person name="Brown C.T."/>
            <person name="Hug L.A."/>
            <person name="Sharon I."/>
            <person name="Castelle C.J."/>
            <person name="Probst A.J."/>
            <person name="Thomas B.C."/>
            <person name="Singh A."/>
            <person name="Wilkins M.J."/>
            <person name="Karaoz U."/>
            <person name="Brodie E.L."/>
            <person name="Williams K.H."/>
            <person name="Hubbard S.S."/>
            <person name="Banfield J.F."/>
        </authorList>
    </citation>
    <scope>NUCLEOTIDE SEQUENCE [LARGE SCALE GENOMIC DNA]</scope>
</reference>
<comment type="catalytic activity">
    <reaction evidence="12">
        <text>tRNA(Sec) + L-serine + ATP = L-seryl-tRNA(Sec) + AMP + diphosphate + H(+)</text>
        <dbReference type="Rhea" id="RHEA:42580"/>
        <dbReference type="Rhea" id="RHEA-COMP:9742"/>
        <dbReference type="Rhea" id="RHEA-COMP:10128"/>
        <dbReference type="ChEBI" id="CHEBI:15378"/>
        <dbReference type="ChEBI" id="CHEBI:30616"/>
        <dbReference type="ChEBI" id="CHEBI:33019"/>
        <dbReference type="ChEBI" id="CHEBI:33384"/>
        <dbReference type="ChEBI" id="CHEBI:78442"/>
        <dbReference type="ChEBI" id="CHEBI:78533"/>
        <dbReference type="ChEBI" id="CHEBI:456215"/>
        <dbReference type="EC" id="6.1.1.11"/>
    </reaction>
</comment>
<dbReference type="EMBL" id="MFVL01000024">
    <property type="protein sequence ID" value="OGJ01043.1"/>
    <property type="molecule type" value="Genomic_DNA"/>
</dbReference>
<dbReference type="AlphaFoldDB" id="A0A1F6Y3T7"/>
<feature type="binding site" evidence="16">
    <location>
        <begin position="347"/>
        <end position="350"/>
    </location>
    <ligand>
        <name>ATP</name>
        <dbReference type="ChEBI" id="CHEBI:30616"/>
    </ligand>
</feature>
<evidence type="ECO:0000256" key="12">
    <source>
        <dbReference type="ARBA" id="ARBA00047929"/>
    </source>
</evidence>
<evidence type="ECO:0000313" key="19">
    <source>
        <dbReference type="EMBL" id="OGJ01043.1"/>
    </source>
</evidence>
<comment type="pathway">
    <text evidence="2">Aminoacyl-tRNA biosynthesis; selenocysteinyl-tRNA(Sec) biosynthesis; L-seryl-tRNA(Sec) from L-serine and tRNA(Sec): step 1/1.</text>
</comment>
<evidence type="ECO:0000256" key="1">
    <source>
        <dbReference type="ARBA" id="ARBA00004496"/>
    </source>
</evidence>
<feature type="binding site" evidence="15">
    <location>
        <position position="227"/>
    </location>
    <ligand>
        <name>L-serine</name>
        <dbReference type="ChEBI" id="CHEBI:33384"/>
    </ligand>
</feature>
<dbReference type="SUPFAM" id="SSF55681">
    <property type="entry name" value="Class II aaRS and biotin synthetases"/>
    <property type="match status" value="1"/>
</dbReference>
<feature type="site" description="Important for serine binding" evidence="15">
    <location>
        <position position="382"/>
    </location>
</feature>
<dbReference type="SUPFAM" id="SSF46589">
    <property type="entry name" value="tRNA-binding arm"/>
    <property type="match status" value="1"/>
</dbReference>
<proteinExistence type="inferred from homology"/>
<feature type="coiled-coil region" evidence="17">
    <location>
        <begin position="30"/>
        <end position="98"/>
    </location>
</feature>
<dbReference type="Pfam" id="PF02403">
    <property type="entry name" value="Seryl_tRNA_N"/>
    <property type="match status" value="1"/>
</dbReference>
<keyword evidence="6 19" id="KW-0436">Ligase</keyword>
<dbReference type="CDD" id="cd00770">
    <property type="entry name" value="SerRS_core"/>
    <property type="match status" value="1"/>
</dbReference>
<keyword evidence="10" id="KW-0030">Aminoacyl-tRNA synthetase</keyword>
<dbReference type="NCBIfam" id="TIGR00414">
    <property type="entry name" value="serS"/>
    <property type="match status" value="1"/>
</dbReference>
<dbReference type="Gene3D" id="1.10.287.40">
    <property type="entry name" value="Serine-tRNA synthetase, tRNA binding domain"/>
    <property type="match status" value="1"/>
</dbReference>
<accession>A0A1F6Y3T7</accession>
<feature type="binding site" evidence="15">
    <location>
        <position position="380"/>
    </location>
    <ligand>
        <name>L-serine</name>
        <dbReference type="ChEBI" id="CHEBI:33384"/>
    </ligand>
</feature>
<feature type="domain" description="Aminoacyl-transfer RNA synthetases class-II family profile" evidence="18">
    <location>
        <begin position="175"/>
        <end position="407"/>
    </location>
</feature>
<dbReference type="GO" id="GO:0004828">
    <property type="term" value="F:serine-tRNA ligase activity"/>
    <property type="evidence" value="ECO:0007669"/>
    <property type="project" value="UniProtKB-UniRule"/>
</dbReference>
<comment type="catalytic activity">
    <reaction evidence="13">
        <text>tRNA(Ser) + L-serine + ATP = L-seryl-tRNA(Ser) + AMP + diphosphate + H(+)</text>
        <dbReference type="Rhea" id="RHEA:12292"/>
        <dbReference type="Rhea" id="RHEA-COMP:9669"/>
        <dbReference type="Rhea" id="RHEA-COMP:9703"/>
        <dbReference type="ChEBI" id="CHEBI:15378"/>
        <dbReference type="ChEBI" id="CHEBI:30616"/>
        <dbReference type="ChEBI" id="CHEBI:33019"/>
        <dbReference type="ChEBI" id="CHEBI:33384"/>
        <dbReference type="ChEBI" id="CHEBI:78442"/>
        <dbReference type="ChEBI" id="CHEBI:78533"/>
        <dbReference type="ChEBI" id="CHEBI:456215"/>
        <dbReference type="EC" id="6.1.1.11"/>
    </reaction>
</comment>
<gene>
    <name evidence="19" type="ORF">A3I23_01930</name>
</gene>
<dbReference type="EC" id="6.1.1.11" evidence="4 14"/>
<comment type="similarity">
    <text evidence="3">Belongs to the class-II aminoacyl-tRNA synthetase family. Type-1 seryl-tRNA synthetase subfamily.</text>
</comment>
<dbReference type="PANTHER" id="PTHR43697">
    <property type="entry name" value="SERYL-TRNA SYNTHETASE"/>
    <property type="match status" value="1"/>
</dbReference>
<evidence type="ECO:0000256" key="5">
    <source>
        <dbReference type="ARBA" id="ARBA00022490"/>
    </source>
</evidence>
<evidence type="ECO:0000256" key="4">
    <source>
        <dbReference type="ARBA" id="ARBA00012840"/>
    </source>
</evidence>
<evidence type="ECO:0000256" key="11">
    <source>
        <dbReference type="ARBA" id="ARBA00039158"/>
    </source>
</evidence>
<evidence type="ECO:0000256" key="14">
    <source>
        <dbReference type="NCBIfam" id="TIGR00414"/>
    </source>
</evidence>
<feature type="binding site" evidence="16">
    <location>
        <begin position="258"/>
        <end position="260"/>
    </location>
    <ligand>
        <name>ATP</name>
        <dbReference type="ChEBI" id="CHEBI:30616"/>
    </ligand>
</feature>
<dbReference type="GO" id="GO:0005524">
    <property type="term" value="F:ATP binding"/>
    <property type="evidence" value="ECO:0007669"/>
    <property type="project" value="UniProtKB-KW"/>
</dbReference>
<sequence length="424" mass="49279">MLDIKFIRDNKDIVQEGAKKKRVEVDIGQLIALDDERLKQLKEIEDLRAEVNRVSNDIARDQDSALKIQLIEEMRGVKEDIKNKEEKLKKTIEEWQKMMLAVPNVPDMTVPEGKGEEDNKEILTWGEKPKFDFPPKDHVELMTALKMVDFERGVKVHGFRGYFLQNDGAEMSWAIWNYAREFFQKKKFSNFIAPAIVHKQHLYGTGHLPGGAEDIYQTQDGDYLSGTAEIPMMGYHSNEIIPREKLPKRYLAFSPCYRREAGAHSKDTKGLIRVQEFYKLEQLILCEASHEESVKYHEEINKNFEEFLESLGIPYRRLEICTGDLKAAHVKSYDTEAWIPSQNQYRELSSASYYHDFQTRRFNIRYKDAEGKSRFVHSLNSTAVATPRILVAIVENYQQKDGSIKIPEVLRKYMGDREFIKGLA</sequence>